<evidence type="ECO:0000313" key="13">
    <source>
        <dbReference type="Proteomes" id="UP000218598"/>
    </source>
</evidence>
<evidence type="ECO:0000259" key="9">
    <source>
        <dbReference type="Pfam" id="PF02878"/>
    </source>
</evidence>
<dbReference type="OrthoDB" id="9806956at2"/>
<dbReference type="PANTHER" id="PTHR45745:SF1">
    <property type="entry name" value="PHOSPHOGLUCOMUTASE 2B-RELATED"/>
    <property type="match status" value="1"/>
</dbReference>
<gene>
    <name evidence="12" type="ORF">CIK66_09805</name>
</gene>
<dbReference type="PANTHER" id="PTHR45745">
    <property type="entry name" value="PHOSPHOMANNOMUTASE 45A"/>
    <property type="match status" value="1"/>
</dbReference>
<dbReference type="Proteomes" id="UP000218598">
    <property type="component" value="Unassembled WGS sequence"/>
</dbReference>
<dbReference type="InterPro" id="IPR005846">
    <property type="entry name" value="A-D-PHexomutase_a/b/a-III"/>
</dbReference>
<comment type="caution">
    <text evidence="12">The sequence shown here is derived from an EMBL/GenBank/DDBJ whole genome shotgun (WGS) entry which is preliminary data.</text>
</comment>
<feature type="domain" description="Alpha-D-phosphohexomutase C-terminal" evidence="8">
    <location>
        <begin position="523"/>
        <end position="546"/>
    </location>
</feature>
<dbReference type="EMBL" id="NRGR01000016">
    <property type="protein sequence ID" value="PCC39282.1"/>
    <property type="molecule type" value="Genomic_DNA"/>
</dbReference>
<reference evidence="12 13" key="1">
    <citation type="journal article" date="2017" name="Elife">
        <title>Extensive horizontal gene transfer in cheese-associated bacteria.</title>
        <authorList>
            <person name="Bonham K.S."/>
            <person name="Wolfe B.E."/>
            <person name="Dutton R.J."/>
        </authorList>
    </citation>
    <scope>NUCLEOTIDE SEQUENCE [LARGE SCALE GENOMIC DNA]</scope>
    <source>
        <strain evidence="12 13">341_9</strain>
    </source>
</reference>
<dbReference type="Pfam" id="PF02879">
    <property type="entry name" value="PGM_PMM_II"/>
    <property type="match status" value="1"/>
</dbReference>
<keyword evidence="3" id="KW-0597">Phosphoprotein</keyword>
<protein>
    <submittedName>
        <fullName evidence="12">Phosphomannomutase</fullName>
    </submittedName>
</protein>
<dbReference type="SUPFAM" id="SSF53738">
    <property type="entry name" value="Phosphoglucomutase, first 3 domains"/>
    <property type="match status" value="3"/>
</dbReference>
<evidence type="ECO:0000259" key="11">
    <source>
        <dbReference type="Pfam" id="PF02880"/>
    </source>
</evidence>
<dbReference type="CDD" id="cd05799">
    <property type="entry name" value="PGM2"/>
    <property type="match status" value="1"/>
</dbReference>
<keyword evidence="4 7" id="KW-0479">Metal-binding</keyword>
<dbReference type="GO" id="GO:0005975">
    <property type="term" value="P:carbohydrate metabolic process"/>
    <property type="evidence" value="ECO:0007669"/>
    <property type="project" value="InterPro"/>
</dbReference>
<sequence length="583" mass="61105">MTTGGSTAPAAGDPVDPALRGSAEAWIAEDPDPATRDALTSLLEQAGAGGQSALEEIADAFSGDLEFGTAGLRGRMGPGPHRMNLAVVSRAARGLADHLLGDLGLEDPLVVIGYDARYRSQDFAQRSAAIMTAAGCRVQLLDRHGPTPLVAFAVRHLGADAGIVVTASHNPPADNGYKVYLGGRAASPEGQGVQIVPPSDGRIAHRITAVGPAREIPVAESGWTLLGDSLREDYLAAICALPDAAGPRDVRIVHTALHGVGTETALAALHRTGFAEVHTVAKQADPDPDFPTVAFPNPEEPGAIDLALELARTVEADVVIANDPDADRCAAAVLDPHRGDWRMLTGDELGVLLGDHLLHRHGYRGGFARSIVSSRWLGRVAEAAGVDSPTTLTGFKWIARAPDLVFGYEEAIGYCVLPEVVRDKDGLSAALMVAELAALAKAEGRTLIGRLDELAAEHGLFGTSQLSIRVEDLSLIPAMMQQLRSAPPARLLGSDVVTFQDLSEGSVATTGLPPTEGLLLLSADDTRVVVRPSGTEPKLKCYLEVVGSVPAGTDPTAMSDLRERSDERLAQLKDELRAALGQA</sequence>
<feature type="domain" description="Alpha-D-phosphohexomutase alpha/beta/alpha" evidence="11">
    <location>
        <begin position="345"/>
        <end position="447"/>
    </location>
</feature>
<name>A0A2A3YHQ0_9MICO</name>
<proteinExistence type="inferred from homology"/>
<dbReference type="InterPro" id="IPR005845">
    <property type="entry name" value="A-D-PHexomutase_a/b/a-II"/>
</dbReference>
<dbReference type="Gene3D" id="3.40.120.10">
    <property type="entry name" value="Alpha-D-Glucose-1,6-Bisphosphate, subunit A, domain 3"/>
    <property type="match status" value="3"/>
</dbReference>
<evidence type="ECO:0000256" key="1">
    <source>
        <dbReference type="ARBA" id="ARBA00001946"/>
    </source>
</evidence>
<evidence type="ECO:0000256" key="6">
    <source>
        <dbReference type="ARBA" id="ARBA00023235"/>
    </source>
</evidence>
<keyword evidence="5 7" id="KW-0460">Magnesium</keyword>
<dbReference type="InterPro" id="IPR036900">
    <property type="entry name" value="A-D-PHexomutase_C_sf"/>
</dbReference>
<dbReference type="PROSITE" id="PS00710">
    <property type="entry name" value="PGM_PMM"/>
    <property type="match status" value="1"/>
</dbReference>
<dbReference type="GO" id="GO:0006166">
    <property type="term" value="P:purine ribonucleoside salvage"/>
    <property type="evidence" value="ECO:0007669"/>
    <property type="project" value="TreeGrafter"/>
</dbReference>
<comment type="similarity">
    <text evidence="2 7">Belongs to the phosphohexose mutase family.</text>
</comment>
<accession>A0A2A3YHQ0</accession>
<dbReference type="GO" id="GO:0008973">
    <property type="term" value="F:phosphopentomutase activity"/>
    <property type="evidence" value="ECO:0007669"/>
    <property type="project" value="TreeGrafter"/>
</dbReference>
<evidence type="ECO:0000256" key="4">
    <source>
        <dbReference type="ARBA" id="ARBA00022723"/>
    </source>
</evidence>
<evidence type="ECO:0000313" key="12">
    <source>
        <dbReference type="EMBL" id="PCC39282.1"/>
    </source>
</evidence>
<dbReference type="PRINTS" id="PR00509">
    <property type="entry name" value="PGMPMM"/>
</dbReference>
<evidence type="ECO:0000256" key="7">
    <source>
        <dbReference type="RuleBase" id="RU004326"/>
    </source>
</evidence>
<evidence type="ECO:0000256" key="2">
    <source>
        <dbReference type="ARBA" id="ARBA00010231"/>
    </source>
</evidence>
<feature type="domain" description="Alpha-D-phosphohexomutase alpha/beta/alpha" evidence="9">
    <location>
        <begin position="66"/>
        <end position="188"/>
    </location>
</feature>
<dbReference type="InterPro" id="IPR005844">
    <property type="entry name" value="A-D-PHexomutase_a/b/a-I"/>
</dbReference>
<dbReference type="InterPro" id="IPR016055">
    <property type="entry name" value="A-D-PHexomutase_a/b/a-I/II/III"/>
</dbReference>
<dbReference type="Gene3D" id="3.30.310.50">
    <property type="entry name" value="Alpha-D-phosphohexomutase, C-terminal domain"/>
    <property type="match status" value="1"/>
</dbReference>
<evidence type="ECO:0000256" key="5">
    <source>
        <dbReference type="ARBA" id="ARBA00022842"/>
    </source>
</evidence>
<keyword evidence="13" id="KW-1185">Reference proteome</keyword>
<dbReference type="InterPro" id="IPR016066">
    <property type="entry name" value="A-D-PHexomutase_CS"/>
</dbReference>
<dbReference type="AlphaFoldDB" id="A0A2A3YHQ0"/>
<dbReference type="SUPFAM" id="SSF55957">
    <property type="entry name" value="Phosphoglucomutase, C-terminal domain"/>
    <property type="match status" value="1"/>
</dbReference>
<dbReference type="Pfam" id="PF02880">
    <property type="entry name" value="PGM_PMM_III"/>
    <property type="match status" value="1"/>
</dbReference>
<organism evidence="12 13">
    <name type="scientific">Brachybacterium alimentarium</name>
    <dbReference type="NCBI Taxonomy" id="47845"/>
    <lineage>
        <taxon>Bacteria</taxon>
        <taxon>Bacillati</taxon>
        <taxon>Actinomycetota</taxon>
        <taxon>Actinomycetes</taxon>
        <taxon>Micrococcales</taxon>
        <taxon>Dermabacteraceae</taxon>
        <taxon>Brachybacterium</taxon>
    </lineage>
</organism>
<comment type="cofactor">
    <cofactor evidence="1">
        <name>Mg(2+)</name>
        <dbReference type="ChEBI" id="CHEBI:18420"/>
    </cofactor>
</comment>
<dbReference type="InterPro" id="IPR005841">
    <property type="entry name" value="Alpha-D-phosphohexomutase_SF"/>
</dbReference>
<dbReference type="GO" id="GO:0000287">
    <property type="term" value="F:magnesium ion binding"/>
    <property type="evidence" value="ECO:0007669"/>
    <property type="project" value="InterPro"/>
</dbReference>
<dbReference type="InterPro" id="IPR005843">
    <property type="entry name" value="A-D-PHexomutase_C"/>
</dbReference>
<dbReference type="Pfam" id="PF02878">
    <property type="entry name" value="PGM_PMM_I"/>
    <property type="match status" value="1"/>
</dbReference>
<keyword evidence="6" id="KW-0413">Isomerase</keyword>
<feature type="domain" description="Alpha-D-phosphohexomutase alpha/beta/alpha" evidence="10">
    <location>
        <begin position="234"/>
        <end position="332"/>
    </location>
</feature>
<evidence type="ECO:0000256" key="3">
    <source>
        <dbReference type="ARBA" id="ARBA00022553"/>
    </source>
</evidence>
<evidence type="ECO:0000259" key="10">
    <source>
        <dbReference type="Pfam" id="PF02879"/>
    </source>
</evidence>
<evidence type="ECO:0000259" key="8">
    <source>
        <dbReference type="Pfam" id="PF00408"/>
    </source>
</evidence>
<dbReference type="Pfam" id="PF00408">
    <property type="entry name" value="PGM_PMM_IV"/>
    <property type="match status" value="1"/>
</dbReference>